<feature type="transmembrane region" description="Helical" evidence="9">
    <location>
        <begin position="163"/>
        <end position="183"/>
    </location>
</feature>
<evidence type="ECO:0000256" key="2">
    <source>
        <dbReference type="ARBA" id="ARBA00005697"/>
    </source>
</evidence>
<dbReference type="PANTHER" id="PTHR43337">
    <property type="entry name" value="XANTHINE/URACIL PERMEASE C887.17-RELATED"/>
    <property type="match status" value="1"/>
</dbReference>
<dbReference type="STRING" id="1313296.SAMN05661091_0224"/>
<dbReference type="AlphaFoldDB" id="A0A1X7G952"/>
<keyword evidence="11" id="KW-1185">Reference proteome</keyword>
<evidence type="ECO:0000256" key="5">
    <source>
        <dbReference type="ARBA" id="ARBA00022692"/>
    </source>
</evidence>
<evidence type="ECO:0000313" key="10">
    <source>
        <dbReference type="EMBL" id="SMF66112.1"/>
    </source>
</evidence>
<dbReference type="PIRSF" id="PIRSF005353">
    <property type="entry name" value="PbuG"/>
    <property type="match status" value="1"/>
</dbReference>
<feature type="transmembrane region" description="Helical" evidence="9">
    <location>
        <begin position="315"/>
        <end position="332"/>
    </location>
</feature>
<comment type="similarity">
    <text evidence="2 8">Belongs to the nucleobase:cation symporter-2 (NCS2) (TC 2.A.40) family. Azg-like subfamily.</text>
</comment>
<dbReference type="PANTHER" id="PTHR43337:SF1">
    <property type="entry name" value="XANTHINE_URACIL PERMEASE C887.17-RELATED"/>
    <property type="match status" value="1"/>
</dbReference>
<sequence>MFKLKERNTTIKTEVLAGLTVFLTVAYIIIVNPMILKDAGVPFDQSFTATIAAAVIGTLFMALFANYPIVIAPAMGLNAYFTYSVIGGHDIPYMVGFSAVFISGIIFLLISLTSLRTKLIQAIPENLKHAIAAGIGLFIAFIGMRLSGIIADHETNLVTLGDFTEPGVALTLVGIAVTIALLALNFKGALFLGMIITGIIAWLTGQLHFDQGFISMPKLPEGILVYNPITSIGDVIEYGLYSVVFSFLLVMLFDTTGAMLAILKQAGLLKDGKLDRAGSAFAADSVGTIVGSMFGTSPTAATVESAAGVGAGGKTGLTGITVVVLFIAAAFFSPLISSLSGVAAITAPSLIIVGCMMIRSVSDIEWNDFEEAFPAFLVIISMPLTSSIANGIALGFISYPVMKIAKRKFRDVHPFVYVFAVLFLIQLIFFAH</sequence>
<evidence type="ECO:0000256" key="4">
    <source>
        <dbReference type="ARBA" id="ARBA00022475"/>
    </source>
</evidence>
<feature type="transmembrane region" description="Helical" evidence="9">
    <location>
        <begin position="339"/>
        <end position="361"/>
    </location>
</feature>
<organism evidence="10 11">
    <name type="scientific">Paenibacillus uliginis N3/975</name>
    <dbReference type="NCBI Taxonomy" id="1313296"/>
    <lineage>
        <taxon>Bacteria</taxon>
        <taxon>Bacillati</taxon>
        <taxon>Bacillota</taxon>
        <taxon>Bacilli</taxon>
        <taxon>Bacillales</taxon>
        <taxon>Paenibacillaceae</taxon>
        <taxon>Paenibacillus</taxon>
    </lineage>
</organism>
<evidence type="ECO:0000256" key="3">
    <source>
        <dbReference type="ARBA" id="ARBA00022448"/>
    </source>
</evidence>
<evidence type="ECO:0000256" key="6">
    <source>
        <dbReference type="ARBA" id="ARBA00022989"/>
    </source>
</evidence>
<reference evidence="10 11" key="1">
    <citation type="submission" date="2017-04" db="EMBL/GenBank/DDBJ databases">
        <authorList>
            <person name="Afonso C.L."/>
            <person name="Miller P.J."/>
            <person name="Scott M.A."/>
            <person name="Spackman E."/>
            <person name="Goraichik I."/>
            <person name="Dimitrov K.M."/>
            <person name="Suarez D.L."/>
            <person name="Swayne D.E."/>
        </authorList>
    </citation>
    <scope>NUCLEOTIDE SEQUENCE [LARGE SCALE GENOMIC DNA]</scope>
    <source>
        <strain evidence="10 11">N3/975</strain>
    </source>
</reference>
<feature type="transmembrane region" description="Helical" evidence="9">
    <location>
        <begin position="238"/>
        <end position="262"/>
    </location>
</feature>
<protein>
    <submittedName>
        <fullName evidence="10">Putative MFS transporter, AGZA family, xanthine/uracil permease</fullName>
    </submittedName>
</protein>
<feature type="transmembrane region" description="Helical" evidence="9">
    <location>
        <begin position="190"/>
        <end position="209"/>
    </location>
</feature>
<feature type="transmembrane region" description="Helical" evidence="9">
    <location>
        <begin position="373"/>
        <end position="402"/>
    </location>
</feature>
<keyword evidence="5 8" id="KW-0812">Transmembrane</keyword>
<dbReference type="InterPro" id="IPR045018">
    <property type="entry name" value="Azg-like"/>
</dbReference>
<name>A0A1X7G952_9BACL</name>
<gene>
    <name evidence="10" type="ORF">SAMN05661091_0224</name>
</gene>
<dbReference type="InterPro" id="IPR006043">
    <property type="entry name" value="NCS2"/>
</dbReference>
<dbReference type="GO" id="GO:0005345">
    <property type="term" value="F:purine nucleobase transmembrane transporter activity"/>
    <property type="evidence" value="ECO:0007669"/>
    <property type="project" value="TreeGrafter"/>
</dbReference>
<keyword evidence="7 8" id="KW-0472">Membrane</keyword>
<dbReference type="InterPro" id="IPR026033">
    <property type="entry name" value="Azg-like_bact_archaea"/>
</dbReference>
<feature type="transmembrane region" description="Helical" evidence="9">
    <location>
        <begin position="91"/>
        <end position="110"/>
    </location>
</feature>
<feature type="transmembrane region" description="Helical" evidence="9">
    <location>
        <begin position="15"/>
        <end position="35"/>
    </location>
</feature>
<evidence type="ECO:0000256" key="8">
    <source>
        <dbReference type="PIRNR" id="PIRNR005353"/>
    </source>
</evidence>
<dbReference type="RefSeq" id="WP_208917382.1">
    <property type="nucleotide sequence ID" value="NZ_LT840184.1"/>
</dbReference>
<feature type="transmembrane region" description="Helical" evidence="9">
    <location>
        <begin position="414"/>
        <end position="431"/>
    </location>
</feature>
<dbReference type="Proteomes" id="UP000192940">
    <property type="component" value="Chromosome I"/>
</dbReference>
<keyword evidence="3 8" id="KW-0813">Transport</keyword>
<evidence type="ECO:0000313" key="11">
    <source>
        <dbReference type="Proteomes" id="UP000192940"/>
    </source>
</evidence>
<feature type="transmembrane region" description="Helical" evidence="9">
    <location>
        <begin position="274"/>
        <end position="295"/>
    </location>
</feature>
<dbReference type="EMBL" id="LT840184">
    <property type="protein sequence ID" value="SMF66112.1"/>
    <property type="molecule type" value="Genomic_DNA"/>
</dbReference>
<comment type="subcellular location">
    <subcellularLocation>
        <location evidence="1 8">Cell membrane</location>
        <topology evidence="1 8">Multi-pass membrane protein</topology>
    </subcellularLocation>
</comment>
<evidence type="ECO:0000256" key="9">
    <source>
        <dbReference type="SAM" id="Phobius"/>
    </source>
</evidence>
<accession>A0A1X7G952</accession>
<keyword evidence="6 8" id="KW-1133">Transmembrane helix</keyword>
<proteinExistence type="inferred from homology"/>
<keyword evidence="4 8" id="KW-1003">Cell membrane</keyword>
<dbReference type="Pfam" id="PF00860">
    <property type="entry name" value="Xan_ur_permease"/>
    <property type="match status" value="1"/>
</dbReference>
<feature type="transmembrane region" description="Helical" evidence="9">
    <location>
        <begin position="130"/>
        <end position="151"/>
    </location>
</feature>
<feature type="transmembrane region" description="Helical" evidence="9">
    <location>
        <begin position="47"/>
        <end position="71"/>
    </location>
</feature>
<evidence type="ECO:0000256" key="7">
    <source>
        <dbReference type="ARBA" id="ARBA00023136"/>
    </source>
</evidence>
<dbReference type="GO" id="GO:0005886">
    <property type="term" value="C:plasma membrane"/>
    <property type="evidence" value="ECO:0007669"/>
    <property type="project" value="UniProtKB-SubCell"/>
</dbReference>
<evidence type="ECO:0000256" key="1">
    <source>
        <dbReference type="ARBA" id="ARBA00004651"/>
    </source>
</evidence>